<dbReference type="Proteomes" id="UP000887569">
    <property type="component" value="Unplaced"/>
</dbReference>
<dbReference type="PANTHER" id="PTHR47331:SF5">
    <property type="entry name" value="RIBONUCLEASE H"/>
    <property type="match status" value="1"/>
</dbReference>
<evidence type="ECO:0000313" key="1">
    <source>
        <dbReference type="Proteomes" id="UP000887569"/>
    </source>
</evidence>
<name>A0A914ZYR1_PARUN</name>
<sequence>MALVEADHSAWLEYIKQLRAAAERANEASIYQTLAEAPDSFRIAIGEAKNACDDLVTAKLNLELHIARLLRQIEGKGRRHDLTGQVCAFCSEPHWADTCPRFTTLKERFDRARQLRLCFKCLRKGHNQKDYTRNVYCHHCKRKGHPTAPCKTWHRSQQEKEENPVGETHTQAIRTVSAIETPEQQEQDRTVLHLSTFVEVRGDAPHTKTIKVPVLFDVGFIHNGRSSPAIGH</sequence>
<keyword evidence="1" id="KW-1185">Reference proteome</keyword>
<dbReference type="PANTHER" id="PTHR47331">
    <property type="entry name" value="PHD-TYPE DOMAIN-CONTAINING PROTEIN"/>
    <property type="match status" value="1"/>
</dbReference>
<dbReference type="SUPFAM" id="SSF57756">
    <property type="entry name" value="Retrovirus zinc finger-like domains"/>
    <property type="match status" value="1"/>
</dbReference>
<dbReference type="GO" id="GO:0003676">
    <property type="term" value="F:nucleic acid binding"/>
    <property type="evidence" value="ECO:0007669"/>
    <property type="project" value="InterPro"/>
</dbReference>
<dbReference type="WBParaSite" id="PgE003_g006_t01">
    <property type="protein sequence ID" value="PgE003_g006_t01"/>
    <property type="gene ID" value="PgE003_g006"/>
</dbReference>
<protein>
    <submittedName>
        <fullName evidence="2">CCHC-type domain-containing protein</fullName>
    </submittedName>
</protein>
<organism evidence="1 2">
    <name type="scientific">Parascaris univalens</name>
    <name type="common">Nematode worm</name>
    <dbReference type="NCBI Taxonomy" id="6257"/>
    <lineage>
        <taxon>Eukaryota</taxon>
        <taxon>Metazoa</taxon>
        <taxon>Ecdysozoa</taxon>
        <taxon>Nematoda</taxon>
        <taxon>Chromadorea</taxon>
        <taxon>Rhabditida</taxon>
        <taxon>Spirurina</taxon>
        <taxon>Ascaridomorpha</taxon>
        <taxon>Ascaridoidea</taxon>
        <taxon>Ascarididae</taxon>
        <taxon>Parascaris</taxon>
    </lineage>
</organism>
<dbReference type="AlphaFoldDB" id="A0A914ZYR1"/>
<dbReference type="InterPro" id="IPR036875">
    <property type="entry name" value="Znf_CCHC_sf"/>
</dbReference>
<accession>A0A914ZYR1</accession>
<evidence type="ECO:0000313" key="2">
    <source>
        <dbReference type="WBParaSite" id="PgE003_g006_t01"/>
    </source>
</evidence>
<dbReference type="GO" id="GO:0008270">
    <property type="term" value="F:zinc ion binding"/>
    <property type="evidence" value="ECO:0007669"/>
    <property type="project" value="InterPro"/>
</dbReference>
<proteinExistence type="predicted"/>
<reference evidence="2" key="1">
    <citation type="submission" date="2022-11" db="UniProtKB">
        <authorList>
            <consortium name="WormBaseParasite"/>
        </authorList>
    </citation>
    <scope>IDENTIFICATION</scope>
</reference>